<gene>
    <name evidence="2" type="ORF">R3P38DRAFT_554714</name>
</gene>
<feature type="signal peptide" evidence="1">
    <location>
        <begin position="1"/>
        <end position="22"/>
    </location>
</feature>
<reference evidence="2 3" key="1">
    <citation type="journal article" date="2024" name="J Genomics">
        <title>Draft genome sequencing and assembly of Favolaschia claudopus CIRM-BRFM 2984 isolated from oak limbs.</title>
        <authorList>
            <person name="Navarro D."/>
            <person name="Drula E."/>
            <person name="Chaduli D."/>
            <person name="Cazenave R."/>
            <person name="Ahrendt S."/>
            <person name="Wang J."/>
            <person name="Lipzen A."/>
            <person name="Daum C."/>
            <person name="Barry K."/>
            <person name="Grigoriev I.V."/>
            <person name="Favel A."/>
            <person name="Rosso M.N."/>
            <person name="Martin F."/>
        </authorList>
    </citation>
    <scope>NUCLEOTIDE SEQUENCE [LARGE SCALE GENOMIC DNA]</scope>
    <source>
        <strain evidence="2 3">CIRM-BRFM 2984</strain>
    </source>
</reference>
<keyword evidence="3" id="KW-1185">Reference proteome</keyword>
<evidence type="ECO:0000313" key="3">
    <source>
        <dbReference type="Proteomes" id="UP001362999"/>
    </source>
</evidence>
<sequence length="117" mass="13088">MMSTLNLLSLLLLLLGFKFWFAKFQGSCGLPVPATRRDLSRTPPLPDLKRMPLVENVSFGEECFSTSSLGAARLQSSSFDSQIRLLLLFSESTSIKQLTFSSHCPVLRDANFVVLRF</sequence>
<evidence type="ECO:0008006" key="4">
    <source>
        <dbReference type="Google" id="ProtNLM"/>
    </source>
</evidence>
<dbReference type="AlphaFoldDB" id="A0AAV9ZAN9"/>
<accession>A0AAV9ZAN9</accession>
<evidence type="ECO:0000256" key="1">
    <source>
        <dbReference type="SAM" id="SignalP"/>
    </source>
</evidence>
<evidence type="ECO:0000313" key="2">
    <source>
        <dbReference type="EMBL" id="KAK6977067.1"/>
    </source>
</evidence>
<dbReference type="Proteomes" id="UP001362999">
    <property type="component" value="Unassembled WGS sequence"/>
</dbReference>
<protein>
    <recommendedName>
        <fullName evidence="4">Secreted protein</fullName>
    </recommendedName>
</protein>
<organism evidence="2 3">
    <name type="scientific">Favolaschia claudopus</name>
    <dbReference type="NCBI Taxonomy" id="2862362"/>
    <lineage>
        <taxon>Eukaryota</taxon>
        <taxon>Fungi</taxon>
        <taxon>Dikarya</taxon>
        <taxon>Basidiomycota</taxon>
        <taxon>Agaricomycotina</taxon>
        <taxon>Agaricomycetes</taxon>
        <taxon>Agaricomycetidae</taxon>
        <taxon>Agaricales</taxon>
        <taxon>Marasmiineae</taxon>
        <taxon>Mycenaceae</taxon>
        <taxon>Favolaschia</taxon>
    </lineage>
</organism>
<keyword evidence="1" id="KW-0732">Signal</keyword>
<name>A0AAV9ZAN9_9AGAR</name>
<proteinExistence type="predicted"/>
<dbReference type="EMBL" id="JAWWNJ010000173">
    <property type="protein sequence ID" value="KAK6977067.1"/>
    <property type="molecule type" value="Genomic_DNA"/>
</dbReference>
<comment type="caution">
    <text evidence="2">The sequence shown here is derived from an EMBL/GenBank/DDBJ whole genome shotgun (WGS) entry which is preliminary data.</text>
</comment>
<feature type="chain" id="PRO_5043754407" description="Secreted protein" evidence="1">
    <location>
        <begin position="23"/>
        <end position="117"/>
    </location>
</feature>